<keyword evidence="1 3" id="KW-0812">Transmembrane</keyword>
<evidence type="ECO:0000313" key="2">
    <source>
        <dbReference type="EMBL" id="SMQ99335.1"/>
    </source>
</evidence>
<dbReference type="AlphaFoldDB" id="A0A1Y6HIN5"/>
<organism evidence="3 5">
    <name type="scientific">Xanthomonas fragariae</name>
    <dbReference type="NCBI Taxonomy" id="48664"/>
    <lineage>
        <taxon>Bacteria</taxon>
        <taxon>Pseudomonadati</taxon>
        <taxon>Pseudomonadota</taxon>
        <taxon>Gammaproteobacteria</taxon>
        <taxon>Lysobacterales</taxon>
        <taxon>Lysobacteraceae</taxon>
        <taxon>Xanthomonas</taxon>
    </lineage>
</organism>
<reference evidence="2 4" key="2">
    <citation type="submission" date="2017-05" db="EMBL/GenBank/DDBJ databases">
        <authorList>
            <person name="Blom J."/>
        </authorList>
    </citation>
    <scope>NUCLEOTIDE SEQUENCE [LARGE SCALE GENOMIC DNA]</scope>
    <source>
        <strain evidence="2">PD885</strain>
    </source>
</reference>
<sequence length="55" mass="6120">MVPLWLPAALVAGFGLLGFFGLRLSLDHQTEQRMAAYNQVVQMPQRTAHITITLP</sequence>
<evidence type="ECO:0000313" key="5">
    <source>
        <dbReference type="Proteomes" id="UP000195953"/>
    </source>
</evidence>
<evidence type="ECO:0000256" key="1">
    <source>
        <dbReference type="SAM" id="Phobius"/>
    </source>
</evidence>
<evidence type="ECO:0000313" key="4">
    <source>
        <dbReference type="Proteomes" id="UP000195877"/>
    </source>
</evidence>
<name>A0A1Y6HIN5_9XANT</name>
<protein>
    <submittedName>
        <fullName evidence="3">Transmembrane protein</fullName>
    </submittedName>
</protein>
<dbReference type="Proteomes" id="UP000195953">
    <property type="component" value="Chromosome 1"/>
</dbReference>
<keyword evidence="1" id="KW-0472">Membrane</keyword>
<keyword evidence="4" id="KW-1185">Reference proteome</keyword>
<dbReference type="EMBL" id="LT853882">
    <property type="protein sequence ID" value="SMQ99335.1"/>
    <property type="molecule type" value="Genomic_DNA"/>
</dbReference>
<dbReference type="Proteomes" id="UP000195877">
    <property type="component" value="Chromosome 1"/>
</dbReference>
<evidence type="ECO:0000313" key="3">
    <source>
        <dbReference type="EMBL" id="SMR03364.1"/>
    </source>
</evidence>
<keyword evidence="1" id="KW-1133">Transmembrane helix</keyword>
<proteinExistence type="predicted"/>
<dbReference type="EMBL" id="LT853885">
    <property type="protein sequence ID" value="SMR03364.1"/>
    <property type="molecule type" value="Genomic_DNA"/>
</dbReference>
<gene>
    <name evidence="3" type="ORF">PD5205_02062</name>
    <name evidence="2" type="ORF">PD885_02092</name>
</gene>
<feature type="transmembrane region" description="Helical" evidence="1">
    <location>
        <begin position="6"/>
        <end position="26"/>
    </location>
</feature>
<accession>A0A1Y6HIN5</accession>
<reference evidence="3 5" key="1">
    <citation type="submission" date="2017-05" db="EMBL/GenBank/DDBJ databases">
        <authorList>
            <person name="Song R."/>
            <person name="Chenine A.L."/>
            <person name="Ruprecht R.M."/>
        </authorList>
    </citation>
    <scope>NUCLEOTIDE SEQUENCE [LARGE SCALE GENOMIC DNA]</scope>
    <source>
        <strain evidence="3">PD5205</strain>
    </source>
</reference>